<reference evidence="2" key="1">
    <citation type="journal article" date="2022" name="Mol. Ecol. Resour.">
        <title>The genomes of chicory, endive, great burdock and yacon provide insights into Asteraceae palaeo-polyploidization history and plant inulin production.</title>
        <authorList>
            <person name="Fan W."/>
            <person name="Wang S."/>
            <person name="Wang H."/>
            <person name="Wang A."/>
            <person name="Jiang F."/>
            <person name="Liu H."/>
            <person name="Zhao H."/>
            <person name="Xu D."/>
            <person name="Zhang Y."/>
        </authorList>
    </citation>
    <scope>NUCLEOTIDE SEQUENCE [LARGE SCALE GENOMIC DNA]</scope>
    <source>
        <strain evidence="2">cv. Punajuju</strain>
    </source>
</reference>
<reference evidence="1 2" key="2">
    <citation type="journal article" date="2022" name="Mol. Ecol. Resour.">
        <title>The genomes of chicory, endive, great burdock and yacon provide insights into Asteraceae paleo-polyploidization history and plant inulin production.</title>
        <authorList>
            <person name="Fan W."/>
            <person name="Wang S."/>
            <person name="Wang H."/>
            <person name="Wang A."/>
            <person name="Jiang F."/>
            <person name="Liu H."/>
            <person name="Zhao H."/>
            <person name="Xu D."/>
            <person name="Zhang Y."/>
        </authorList>
    </citation>
    <scope>NUCLEOTIDE SEQUENCE [LARGE SCALE GENOMIC DNA]</scope>
    <source>
        <strain evidence="2">cv. Punajuju</strain>
        <tissue evidence="1">Leaves</tissue>
    </source>
</reference>
<dbReference type="EMBL" id="CM042010">
    <property type="protein sequence ID" value="KAI3780678.1"/>
    <property type="molecule type" value="Genomic_DNA"/>
</dbReference>
<keyword evidence="2" id="KW-1185">Reference proteome</keyword>
<accession>A0ACB9GC82</accession>
<evidence type="ECO:0000313" key="1">
    <source>
        <dbReference type="EMBL" id="KAI3780678.1"/>
    </source>
</evidence>
<dbReference type="Proteomes" id="UP001055811">
    <property type="component" value="Linkage Group LG02"/>
</dbReference>
<comment type="caution">
    <text evidence="1">The sequence shown here is derived from an EMBL/GenBank/DDBJ whole genome shotgun (WGS) entry which is preliminary data.</text>
</comment>
<organism evidence="1 2">
    <name type="scientific">Cichorium intybus</name>
    <name type="common">Chicory</name>
    <dbReference type="NCBI Taxonomy" id="13427"/>
    <lineage>
        <taxon>Eukaryota</taxon>
        <taxon>Viridiplantae</taxon>
        <taxon>Streptophyta</taxon>
        <taxon>Embryophyta</taxon>
        <taxon>Tracheophyta</taxon>
        <taxon>Spermatophyta</taxon>
        <taxon>Magnoliopsida</taxon>
        <taxon>eudicotyledons</taxon>
        <taxon>Gunneridae</taxon>
        <taxon>Pentapetalae</taxon>
        <taxon>asterids</taxon>
        <taxon>campanulids</taxon>
        <taxon>Asterales</taxon>
        <taxon>Asteraceae</taxon>
        <taxon>Cichorioideae</taxon>
        <taxon>Cichorieae</taxon>
        <taxon>Cichoriinae</taxon>
        <taxon>Cichorium</taxon>
    </lineage>
</organism>
<protein>
    <submittedName>
        <fullName evidence="1">Uncharacterized protein</fullName>
    </submittedName>
</protein>
<gene>
    <name evidence="1" type="ORF">L2E82_10664</name>
</gene>
<sequence>MVQEAKDKTDSKVIRSRSSREYEERRKDYRQKLTVDLEETESEVEVGGSQPKDQNIETEVHTSKSANAKFPVTSEPIQTSKPISMTMATTQVNSIESTLEETRNDDVPIHAPKVDTNVKQDRFHDMDTILLLTPPITSQPISITFTSPTFDNILNDYLNKKWVHLNQPILLTIFHELNKLKPNMFPMMIFGIYAKLTKQKKNKIDSLLDVLNTKFMDLSKELETKDKSAIDDIGSKIEAEFLKANEVYSKLNDCVKMSTKDVQALKKDYYEGF</sequence>
<name>A0ACB9GC82_CICIN</name>
<evidence type="ECO:0000313" key="2">
    <source>
        <dbReference type="Proteomes" id="UP001055811"/>
    </source>
</evidence>
<proteinExistence type="predicted"/>